<dbReference type="Gene3D" id="2.40.50.140">
    <property type="entry name" value="Nucleic acid-binding proteins"/>
    <property type="match status" value="1"/>
</dbReference>
<protein>
    <recommendedName>
        <fullName evidence="2 3">Single-stranded DNA-binding protein</fullName>
        <shortName evidence="2">SSB</shortName>
    </recommendedName>
</protein>
<comment type="subunit">
    <text evidence="2">Homotetramer.</text>
</comment>
<dbReference type="OrthoDB" id="9809878at2"/>
<dbReference type="HOGENOM" id="CLU_1802855_0_0_9"/>
<organism evidence="4 5">
    <name type="scientific">Megasphaera micronuciformis F0359</name>
    <dbReference type="NCBI Taxonomy" id="706434"/>
    <lineage>
        <taxon>Bacteria</taxon>
        <taxon>Bacillati</taxon>
        <taxon>Bacillota</taxon>
        <taxon>Negativicutes</taxon>
        <taxon>Veillonellales</taxon>
        <taxon>Veillonellaceae</taxon>
        <taxon>Megasphaera</taxon>
    </lineage>
</organism>
<dbReference type="CDD" id="cd04496">
    <property type="entry name" value="SSB_OBF"/>
    <property type="match status" value="1"/>
</dbReference>
<dbReference type="GO" id="GO:0009295">
    <property type="term" value="C:nucleoid"/>
    <property type="evidence" value="ECO:0007669"/>
    <property type="project" value="TreeGrafter"/>
</dbReference>
<dbReference type="GO" id="GO:0006260">
    <property type="term" value="P:DNA replication"/>
    <property type="evidence" value="ECO:0007669"/>
    <property type="project" value="InterPro"/>
</dbReference>
<evidence type="ECO:0000313" key="5">
    <source>
        <dbReference type="Proteomes" id="UP000003195"/>
    </source>
</evidence>
<dbReference type="PANTHER" id="PTHR10302:SF0">
    <property type="entry name" value="SINGLE-STRANDED DNA-BINDING PROTEIN, MITOCHONDRIAL"/>
    <property type="match status" value="1"/>
</dbReference>
<dbReference type="EMBL" id="AECS01000032">
    <property type="protein sequence ID" value="EFQ04371.1"/>
    <property type="molecule type" value="Genomic_DNA"/>
</dbReference>
<dbReference type="SUPFAM" id="SSF50249">
    <property type="entry name" value="Nucleic acid-binding proteins"/>
    <property type="match status" value="1"/>
</dbReference>
<proteinExistence type="inferred from homology"/>
<dbReference type="InterPro" id="IPR000424">
    <property type="entry name" value="Primosome_PriB/ssb"/>
</dbReference>
<comment type="caution">
    <text evidence="2">Lacks conserved residue(s) required for the propagation of feature annotation.</text>
</comment>
<dbReference type="AlphaFoldDB" id="E2ZBE7"/>
<comment type="caution">
    <text evidence="4">The sequence shown here is derived from an EMBL/GenBank/DDBJ whole genome shotgun (WGS) entry which is preliminary data.</text>
</comment>
<dbReference type="Proteomes" id="UP000003195">
    <property type="component" value="Unassembled WGS sequence"/>
</dbReference>
<evidence type="ECO:0000256" key="2">
    <source>
        <dbReference type="HAMAP-Rule" id="MF_00984"/>
    </source>
</evidence>
<dbReference type="PANTHER" id="PTHR10302">
    <property type="entry name" value="SINGLE-STRANDED DNA-BINDING PROTEIN"/>
    <property type="match status" value="1"/>
</dbReference>
<dbReference type="PROSITE" id="PS50935">
    <property type="entry name" value="SSB"/>
    <property type="match status" value="1"/>
</dbReference>
<evidence type="ECO:0000256" key="1">
    <source>
        <dbReference type="ARBA" id="ARBA00023125"/>
    </source>
</evidence>
<keyword evidence="5" id="KW-1185">Reference proteome</keyword>
<dbReference type="HAMAP" id="MF_00984">
    <property type="entry name" value="SSB"/>
    <property type="match status" value="1"/>
</dbReference>
<gene>
    <name evidence="4" type="ORF">HMPREF9429_00774</name>
</gene>
<dbReference type="NCBIfam" id="TIGR00621">
    <property type="entry name" value="ssb"/>
    <property type="match status" value="1"/>
</dbReference>
<dbReference type="InterPro" id="IPR011344">
    <property type="entry name" value="ssDNA-bd"/>
</dbReference>
<evidence type="ECO:0000256" key="3">
    <source>
        <dbReference type="PIRNR" id="PIRNR002070"/>
    </source>
</evidence>
<evidence type="ECO:0000313" key="4">
    <source>
        <dbReference type="EMBL" id="EFQ04371.1"/>
    </source>
</evidence>
<dbReference type="GO" id="GO:0003697">
    <property type="term" value="F:single-stranded DNA binding"/>
    <property type="evidence" value="ECO:0007669"/>
    <property type="project" value="UniProtKB-UniRule"/>
</dbReference>
<dbReference type="PIRSF" id="PIRSF002070">
    <property type="entry name" value="SSB"/>
    <property type="match status" value="1"/>
</dbReference>
<sequence length="131" mass="14975">MNMNQVIVVGNMGQDPKRRETVSGNVVVSLSVAINRNYKDKNGEYQQATDWVNVEAWNDLANSIYEDLHKGDAVIVIGRMKTNVYEKDGVNQYRTYILADEVGQRLNKWRKKEATTGFEDMGESVQEEIPF</sequence>
<accession>E2ZBE7</accession>
<reference evidence="4 5" key="1">
    <citation type="submission" date="2010-08" db="EMBL/GenBank/DDBJ databases">
        <authorList>
            <person name="Weinstock G."/>
            <person name="Sodergren E."/>
            <person name="Clifton S."/>
            <person name="Fulton L."/>
            <person name="Fulton B."/>
            <person name="Courtney L."/>
            <person name="Fronick C."/>
            <person name="Harrison M."/>
            <person name="Strong C."/>
            <person name="Farmer C."/>
            <person name="Delahaunty K."/>
            <person name="Markovic C."/>
            <person name="Hall O."/>
            <person name="Minx P."/>
            <person name="Tomlinson C."/>
            <person name="Mitreva M."/>
            <person name="Hou S."/>
            <person name="Chen J."/>
            <person name="Wollam A."/>
            <person name="Pepin K.H."/>
            <person name="Johnson M."/>
            <person name="Bhonagiri V."/>
            <person name="Zhang X."/>
            <person name="Suruliraj S."/>
            <person name="Warren W."/>
            <person name="Chinwalla A."/>
            <person name="Mardis E.R."/>
            <person name="Wilson R.K."/>
        </authorList>
    </citation>
    <scope>NUCLEOTIDE SEQUENCE [LARGE SCALE GENOMIC DNA]</scope>
    <source>
        <strain evidence="4 5">F0359</strain>
    </source>
</reference>
<dbReference type="STRING" id="706434.HMPREF9429_00774"/>
<dbReference type="eggNOG" id="COG0629">
    <property type="taxonomic scope" value="Bacteria"/>
</dbReference>
<dbReference type="InterPro" id="IPR012340">
    <property type="entry name" value="NA-bd_OB-fold"/>
</dbReference>
<dbReference type="Pfam" id="PF00436">
    <property type="entry name" value="SSB"/>
    <property type="match status" value="1"/>
</dbReference>
<name>E2ZBE7_9FIRM</name>
<keyword evidence="1 2" id="KW-0238">DNA-binding</keyword>